<dbReference type="AlphaFoldDB" id="A0A9D4K1U7"/>
<proteinExistence type="predicted"/>
<name>A0A9D4K1U7_DREPO</name>
<reference evidence="2" key="2">
    <citation type="submission" date="2020-11" db="EMBL/GenBank/DDBJ databases">
        <authorList>
            <person name="McCartney M.A."/>
            <person name="Auch B."/>
            <person name="Kono T."/>
            <person name="Mallez S."/>
            <person name="Becker A."/>
            <person name="Gohl D.M."/>
            <person name="Silverstein K.A.T."/>
            <person name="Koren S."/>
            <person name="Bechman K.B."/>
            <person name="Herman A."/>
            <person name="Abrahante J.E."/>
            <person name="Garbe J."/>
        </authorList>
    </citation>
    <scope>NUCLEOTIDE SEQUENCE</scope>
    <source>
        <strain evidence="2">Duluth1</strain>
        <tissue evidence="2">Whole animal</tissue>
    </source>
</reference>
<feature type="region of interest" description="Disordered" evidence="1">
    <location>
        <begin position="1"/>
        <end position="75"/>
    </location>
</feature>
<accession>A0A9D4K1U7</accession>
<dbReference type="EMBL" id="JAIWYP010000005">
    <property type="protein sequence ID" value="KAH3828543.1"/>
    <property type="molecule type" value="Genomic_DNA"/>
</dbReference>
<sequence length="75" mass="8515">MEEQWNDDPEENGMDVNSRGERRGRSEEEDQSQLPRNKFRNTPDTASSPEHSGLSGMLTDSCMDELLASQSPHTY</sequence>
<feature type="compositionally biased region" description="Polar residues" evidence="1">
    <location>
        <begin position="32"/>
        <end position="50"/>
    </location>
</feature>
<comment type="caution">
    <text evidence="2">The sequence shown here is derived from an EMBL/GenBank/DDBJ whole genome shotgun (WGS) entry which is preliminary data.</text>
</comment>
<gene>
    <name evidence="2" type="ORF">DPMN_130524</name>
</gene>
<feature type="compositionally biased region" description="Acidic residues" evidence="1">
    <location>
        <begin position="1"/>
        <end position="13"/>
    </location>
</feature>
<evidence type="ECO:0000313" key="2">
    <source>
        <dbReference type="EMBL" id="KAH3828543.1"/>
    </source>
</evidence>
<dbReference type="Proteomes" id="UP000828390">
    <property type="component" value="Unassembled WGS sequence"/>
</dbReference>
<reference evidence="2" key="1">
    <citation type="journal article" date="2019" name="bioRxiv">
        <title>The Genome of the Zebra Mussel, Dreissena polymorpha: A Resource for Invasive Species Research.</title>
        <authorList>
            <person name="McCartney M.A."/>
            <person name="Auch B."/>
            <person name="Kono T."/>
            <person name="Mallez S."/>
            <person name="Zhang Y."/>
            <person name="Obille A."/>
            <person name="Becker A."/>
            <person name="Abrahante J.E."/>
            <person name="Garbe J."/>
            <person name="Badalamenti J.P."/>
            <person name="Herman A."/>
            <person name="Mangelson H."/>
            <person name="Liachko I."/>
            <person name="Sullivan S."/>
            <person name="Sone E.D."/>
            <person name="Koren S."/>
            <person name="Silverstein K.A.T."/>
            <person name="Beckman K.B."/>
            <person name="Gohl D.M."/>
        </authorList>
    </citation>
    <scope>NUCLEOTIDE SEQUENCE</scope>
    <source>
        <strain evidence="2">Duluth1</strain>
        <tissue evidence="2">Whole animal</tissue>
    </source>
</reference>
<protein>
    <submittedName>
        <fullName evidence="2">Uncharacterized protein</fullName>
    </submittedName>
</protein>
<evidence type="ECO:0000256" key="1">
    <source>
        <dbReference type="SAM" id="MobiDB-lite"/>
    </source>
</evidence>
<keyword evidence="3" id="KW-1185">Reference proteome</keyword>
<evidence type="ECO:0000313" key="3">
    <source>
        <dbReference type="Proteomes" id="UP000828390"/>
    </source>
</evidence>
<organism evidence="2 3">
    <name type="scientific">Dreissena polymorpha</name>
    <name type="common">Zebra mussel</name>
    <name type="synonym">Mytilus polymorpha</name>
    <dbReference type="NCBI Taxonomy" id="45954"/>
    <lineage>
        <taxon>Eukaryota</taxon>
        <taxon>Metazoa</taxon>
        <taxon>Spiralia</taxon>
        <taxon>Lophotrochozoa</taxon>
        <taxon>Mollusca</taxon>
        <taxon>Bivalvia</taxon>
        <taxon>Autobranchia</taxon>
        <taxon>Heteroconchia</taxon>
        <taxon>Euheterodonta</taxon>
        <taxon>Imparidentia</taxon>
        <taxon>Neoheterodontei</taxon>
        <taxon>Myida</taxon>
        <taxon>Dreissenoidea</taxon>
        <taxon>Dreissenidae</taxon>
        <taxon>Dreissena</taxon>
    </lineage>
</organism>